<dbReference type="GO" id="GO:0004222">
    <property type="term" value="F:metalloendopeptidase activity"/>
    <property type="evidence" value="ECO:0007669"/>
    <property type="project" value="InterPro"/>
</dbReference>
<dbReference type="SUPFAM" id="SSF55486">
    <property type="entry name" value="Metalloproteases ('zincins'), catalytic domain"/>
    <property type="match status" value="1"/>
</dbReference>
<dbReference type="Pfam" id="PF02130">
    <property type="entry name" value="YbeY"/>
    <property type="match status" value="1"/>
</dbReference>
<keyword evidence="4" id="KW-0479">Metal-binding</keyword>
<dbReference type="InterPro" id="IPR023091">
    <property type="entry name" value="MetalPrtase_cat_dom_sf_prd"/>
</dbReference>
<evidence type="ECO:0000256" key="5">
    <source>
        <dbReference type="ARBA" id="ARBA00022759"/>
    </source>
</evidence>
<dbReference type="Gene3D" id="3.40.390.30">
    <property type="entry name" value="Metalloproteases ('zincins'), catalytic domain"/>
    <property type="match status" value="1"/>
</dbReference>
<evidence type="ECO:0000256" key="4">
    <source>
        <dbReference type="ARBA" id="ARBA00022723"/>
    </source>
</evidence>
<evidence type="ECO:0000256" key="6">
    <source>
        <dbReference type="ARBA" id="ARBA00022801"/>
    </source>
</evidence>
<name>A0A6J7LCF3_9ZZZZ</name>
<keyword evidence="7" id="KW-0862">Zinc</keyword>
<keyword evidence="5" id="KW-0255">Endonuclease</keyword>
<dbReference type="PROSITE" id="PS01306">
    <property type="entry name" value="UPF0054"/>
    <property type="match status" value="1"/>
</dbReference>
<reference evidence="8" key="1">
    <citation type="submission" date="2020-05" db="EMBL/GenBank/DDBJ databases">
        <authorList>
            <person name="Chiriac C."/>
            <person name="Salcher M."/>
            <person name="Ghai R."/>
            <person name="Kavagutti S V."/>
        </authorList>
    </citation>
    <scope>NUCLEOTIDE SEQUENCE</scope>
</reference>
<evidence type="ECO:0000256" key="1">
    <source>
        <dbReference type="ARBA" id="ARBA00001947"/>
    </source>
</evidence>
<dbReference type="InterPro" id="IPR020549">
    <property type="entry name" value="YbeY_CS"/>
</dbReference>
<evidence type="ECO:0000256" key="2">
    <source>
        <dbReference type="ARBA" id="ARBA00010875"/>
    </source>
</evidence>
<keyword evidence="3" id="KW-0540">Nuclease</keyword>
<dbReference type="PANTHER" id="PTHR46986">
    <property type="entry name" value="ENDORIBONUCLEASE YBEY, CHLOROPLASTIC"/>
    <property type="match status" value="1"/>
</dbReference>
<evidence type="ECO:0000256" key="7">
    <source>
        <dbReference type="ARBA" id="ARBA00022833"/>
    </source>
</evidence>
<gene>
    <name evidence="8" type="ORF">UFOPK3772_02756</name>
</gene>
<sequence length="155" mass="17228">MTGSLISVTNETDIACDLDALQALAVFLLDRMRLHPDCELAITLIDEPRMTELHVEWMDEPGPTDVLSFPMDELRSAAEGEAPEQGVVGDIAMCPSFAAIQAAEKGRSLDEELQFLTTHGFLHLIGHDHQELEDEARMFALQDLVLGEWRSEARP</sequence>
<organism evidence="8">
    <name type="scientific">freshwater metagenome</name>
    <dbReference type="NCBI Taxonomy" id="449393"/>
    <lineage>
        <taxon>unclassified sequences</taxon>
        <taxon>metagenomes</taxon>
        <taxon>ecological metagenomes</taxon>
    </lineage>
</organism>
<dbReference type="GO" id="GO:0046872">
    <property type="term" value="F:metal ion binding"/>
    <property type="evidence" value="ECO:0007669"/>
    <property type="project" value="UniProtKB-KW"/>
</dbReference>
<evidence type="ECO:0000313" key="8">
    <source>
        <dbReference type="EMBL" id="CAB4966100.1"/>
    </source>
</evidence>
<dbReference type="GO" id="GO:0004519">
    <property type="term" value="F:endonuclease activity"/>
    <property type="evidence" value="ECO:0007669"/>
    <property type="project" value="UniProtKB-KW"/>
</dbReference>
<dbReference type="EMBL" id="CAFBNE010000119">
    <property type="protein sequence ID" value="CAB4966100.1"/>
    <property type="molecule type" value="Genomic_DNA"/>
</dbReference>
<keyword evidence="6" id="KW-0378">Hydrolase</keyword>
<comment type="cofactor">
    <cofactor evidence="1">
        <name>Zn(2+)</name>
        <dbReference type="ChEBI" id="CHEBI:29105"/>
    </cofactor>
</comment>
<protein>
    <submittedName>
        <fullName evidence="8">Unannotated protein</fullName>
    </submittedName>
</protein>
<dbReference type="InterPro" id="IPR002036">
    <property type="entry name" value="YbeY"/>
</dbReference>
<dbReference type="AlphaFoldDB" id="A0A6J7LCF3"/>
<evidence type="ECO:0000256" key="3">
    <source>
        <dbReference type="ARBA" id="ARBA00022722"/>
    </source>
</evidence>
<dbReference type="GO" id="GO:0006364">
    <property type="term" value="P:rRNA processing"/>
    <property type="evidence" value="ECO:0007669"/>
    <property type="project" value="InterPro"/>
</dbReference>
<dbReference type="HAMAP" id="MF_00009">
    <property type="entry name" value="Endoribonucl_YbeY"/>
    <property type="match status" value="1"/>
</dbReference>
<dbReference type="NCBIfam" id="TIGR00043">
    <property type="entry name" value="rRNA maturation RNase YbeY"/>
    <property type="match status" value="1"/>
</dbReference>
<comment type="similarity">
    <text evidence="2">Belongs to the endoribonuclease YbeY family.</text>
</comment>
<proteinExistence type="inferred from homology"/>
<accession>A0A6J7LCF3</accession>
<dbReference type="PANTHER" id="PTHR46986:SF1">
    <property type="entry name" value="ENDORIBONUCLEASE YBEY, CHLOROPLASTIC"/>
    <property type="match status" value="1"/>
</dbReference>